<dbReference type="AlphaFoldDB" id="A0A8J3DMV4"/>
<keyword evidence="1" id="KW-0732">Signal</keyword>
<dbReference type="RefSeq" id="WP_189488202.1">
    <property type="nucleotide sequence ID" value="NZ_BMZO01000002.1"/>
</dbReference>
<dbReference type="EMBL" id="BMZO01000002">
    <property type="protein sequence ID" value="GHC65676.1"/>
    <property type="molecule type" value="Genomic_DNA"/>
</dbReference>
<evidence type="ECO:0000256" key="1">
    <source>
        <dbReference type="SAM" id="SignalP"/>
    </source>
</evidence>
<name>A0A8J3DMV4_9HYPH</name>
<reference evidence="2" key="2">
    <citation type="submission" date="2020-09" db="EMBL/GenBank/DDBJ databases">
        <authorList>
            <person name="Sun Q."/>
            <person name="Kim S."/>
        </authorList>
    </citation>
    <scope>NUCLEOTIDE SEQUENCE</scope>
    <source>
        <strain evidence="2">KCTC 42097</strain>
    </source>
</reference>
<evidence type="ECO:0000313" key="2">
    <source>
        <dbReference type="EMBL" id="GHC65676.1"/>
    </source>
</evidence>
<sequence>MASRRFRVRIGFVLVIIGALPAACTSTDELLSPSGAREGSARSLARTSGVFANLLSPDKPIRDTQTTSALALQQTASALLVSHQEKPERIRLMPLLTMPSDNITFLIERLYAQAPPRHLVFVTADADAGLTMLGQLSAVQQEASVKVAYVWELIDSEGRELHRLMGTQSAPAEAGSNAATTDVWDLVPPELMQRVADETVEGLIRWLPSSTYAAAP</sequence>
<comment type="caution">
    <text evidence="2">The sequence shown here is derived from an EMBL/GenBank/DDBJ whole genome shotgun (WGS) entry which is preliminary data.</text>
</comment>
<keyword evidence="3" id="KW-1185">Reference proteome</keyword>
<feature type="chain" id="PRO_5035287027" evidence="1">
    <location>
        <begin position="23"/>
        <end position="216"/>
    </location>
</feature>
<accession>A0A8J3DMV4</accession>
<gene>
    <name evidence="2" type="ORF">GCM10010136_08540</name>
</gene>
<dbReference type="Proteomes" id="UP000641137">
    <property type="component" value="Unassembled WGS sequence"/>
</dbReference>
<feature type="signal peptide" evidence="1">
    <location>
        <begin position="1"/>
        <end position="22"/>
    </location>
</feature>
<organism evidence="2 3">
    <name type="scientific">Limoniibacter endophyticus</name>
    <dbReference type="NCBI Taxonomy" id="1565040"/>
    <lineage>
        <taxon>Bacteria</taxon>
        <taxon>Pseudomonadati</taxon>
        <taxon>Pseudomonadota</taxon>
        <taxon>Alphaproteobacteria</taxon>
        <taxon>Hyphomicrobiales</taxon>
        <taxon>Bartonellaceae</taxon>
        <taxon>Limoniibacter</taxon>
    </lineage>
</organism>
<protein>
    <submittedName>
        <fullName evidence="2">Uncharacterized protein</fullName>
    </submittedName>
</protein>
<evidence type="ECO:0000313" key="3">
    <source>
        <dbReference type="Proteomes" id="UP000641137"/>
    </source>
</evidence>
<reference evidence="2" key="1">
    <citation type="journal article" date="2014" name="Int. J. Syst. Evol. Microbiol.">
        <title>Complete genome sequence of Corynebacterium casei LMG S-19264T (=DSM 44701T), isolated from a smear-ripened cheese.</title>
        <authorList>
            <consortium name="US DOE Joint Genome Institute (JGI-PGF)"/>
            <person name="Walter F."/>
            <person name="Albersmeier A."/>
            <person name="Kalinowski J."/>
            <person name="Ruckert C."/>
        </authorList>
    </citation>
    <scope>NUCLEOTIDE SEQUENCE</scope>
    <source>
        <strain evidence="2">KCTC 42097</strain>
    </source>
</reference>
<proteinExistence type="predicted"/>